<dbReference type="Pfam" id="PF08711">
    <property type="entry name" value="Med26"/>
    <property type="match status" value="1"/>
</dbReference>
<dbReference type="SMART" id="SM00440">
    <property type="entry name" value="ZnF_C2C2"/>
    <property type="match status" value="1"/>
</dbReference>
<evidence type="ECO:0000259" key="8">
    <source>
        <dbReference type="PROSITE" id="PS51133"/>
    </source>
</evidence>
<dbReference type="PANTHER" id="PTHR11239:SF12">
    <property type="entry name" value="DNA-DIRECTED RNA POLYMERASE III SUBUNIT RPC10"/>
    <property type="match status" value="1"/>
</dbReference>
<protein>
    <submittedName>
        <fullName evidence="10">Putative transcription elongation factor-like protein</fullName>
    </submittedName>
</protein>
<dbReference type="GO" id="GO:0006386">
    <property type="term" value="P:termination of RNA polymerase III transcription"/>
    <property type="evidence" value="ECO:0007669"/>
    <property type="project" value="TreeGrafter"/>
</dbReference>
<accession>A0A1X0NRX7</accession>
<dbReference type="PANTHER" id="PTHR11239">
    <property type="entry name" value="DNA-DIRECTED RNA POLYMERASE"/>
    <property type="match status" value="1"/>
</dbReference>
<dbReference type="InterPro" id="IPR001222">
    <property type="entry name" value="Znf_TFIIS"/>
</dbReference>
<evidence type="ECO:0000256" key="3">
    <source>
        <dbReference type="ARBA" id="ARBA00022833"/>
    </source>
</evidence>
<evidence type="ECO:0000256" key="4">
    <source>
        <dbReference type="PROSITE-ProRule" id="PRU00472"/>
    </source>
</evidence>
<feature type="compositionally biased region" description="Low complexity" evidence="6">
    <location>
        <begin position="127"/>
        <end position="140"/>
    </location>
</feature>
<dbReference type="OrthoDB" id="44867at2759"/>
<dbReference type="CDD" id="cd13749">
    <property type="entry name" value="Zn-ribbon_TFIIS"/>
    <property type="match status" value="1"/>
</dbReference>
<dbReference type="AlphaFoldDB" id="A0A1X0NRX7"/>
<dbReference type="Gene3D" id="2.30.30.140">
    <property type="match status" value="1"/>
</dbReference>
<feature type="domain" description="PWWP" evidence="7">
    <location>
        <begin position="9"/>
        <end position="51"/>
    </location>
</feature>
<dbReference type="GO" id="GO:0008270">
    <property type="term" value="F:zinc ion binding"/>
    <property type="evidence" value="ECO:0007669"/>
    <property type="project" value="UniProtKB-KW"/>
</dbReference>
<dbReference type="GO" id="GO:0003746">
    <property type="term" value="F:translation elongation factor activity"/>
    <property type="evidence" value="ECO:0007669"/>
    <property type="project" value="UniProtKB-KW"/>
</dbReference>
<gene>
    <name evidence="10" type="ORF">TM35_000232040</name>
</gene>
<dbReference type="SMART" id="SM00293">
    <property type="entry name" value="PWWP"/>
    <property type="match status" value="1"/>
</dbReference>
<dbReference type="InterPro" id="IPR012164">
    <property type="entry name" value="Rpa12/Rpb9/Rpc10/TFS"/>
</dbReference>
<dbReference type="VEuPathDB" id="TriTrypDB:TM35_000232040"/>
<dbReference type="GO" id="GO:0003899">
    <property type="term" value="F:DNA-directed RNA polymerase activity"/>
    <property type="evidence" value="ECO:0007669"/>
    <property type="project" value="InterPro"/>
</dbReference>
<keyword evidence="5" id="KW-0539">Nucleus</keyword>
<dbReference type="InterPro" id="IPR017923">
    <property type="entry name" value="TFIIS_N"/>
</dbReference>
<dbReference type="SUPFAM" id="SSF63748">
    <property type="entry name" value="Tudor/PWWP/MBT"/>
    <property type="match status" value="1"/>
</dbReference>
<dbReference type="CDD" id="cd05162">
    <property type="entry name" value="PWWP"/>
    <property type="match status" value="1"/>
</dbReference>
<feature type="domain" description="TFIIS-type" evidence="8">
    <location>
        <begin position="435"/>
        <end position="475"/>
    </location>
</feature>
<name>A0A1X0NRX7_9TRYP</name>
<comment type="subcellular location">
    <subcellularLocation>
        <location evidence="5">Nucleus</location>
    </subcellularLocation>
</comment>
<dbReference type="Pfam" id="PF01096">
    <property type="entry name" value="Zn_ribbon_TFIIS"/>
    <property type="match status" value="1"/>
</dbReference>
<feature type="domain" description="TFIIS N-terminal" evidence="9">
    <location>
        <begin position="173"/>
        <end position="250"/>
    </location>
</feature>
<keyword evidence="3" id="KW-0862">Zinc</keyword>
<evidence type="ECO:0000256" key="1">
    <source>
        <dbReference type="ARBA" id="ARBA00022723"/>
    </source>
</evidence>
<dbReference type="SUPFAM" id="SSF57783">
    <property type="entry name" value="Zinc beta-ribbon"/>
    <property type="match status" value="1"/>
</dbReference>
<dbReference type="Gene3D" id="2.20.25.10">
    <property type="match status" value="1"/>
</dbReference>
<dbReference type="InterPro" id="IPR035441">
    <property type="entry name" value="TFIIS/LEDGF_dom_sf"/>
</dbReference>
<evidence type="ECO:0000256" key="2">
    <source>
        <dbReference type="ARBA" id="ARBA00022771"/>
    </source>
</evidence>
<dbReference type="STRING" id="67003.A0A1X0NRX7"/>
<evidence type="ECO:0000256" key="5">
    <source>
        <dbReference type="PROSITE-ProRule" id="PRU00649"/>
    </source>
</evidence>
<evidence type="ECO:0000313" key="10">
    <source>
        <dbReference type="EMBL" id="ORC87233.1"/>
    </source>
</evidence>
<dbReference type="GeneID" id="39987224"/>
<evidence type="ECO:0000259" key="7">
    <source>
        <dbReference type="PROSITE" id="PS50812"/>
    </source>
</evidence>
<sequence>MTSRSVYEAFDRVWVKMEGYDWWPARIVSDEELDASAQTRPDGCDITVLFYEGTATPASLEHFDSATANITFFETSSEKAVTADADRLAAIRRAETDETANPLKYNFSTSERAGMTSAETGTAAALGGSTSTRRSAGGSTQKQMQRPVSKRSREVDLEDKHTGVPSLQLLPDEKLIDIAEHIQSAVEANDLPSLRIELCDLDNVSVTVRQLESTKIGVAVGSILGRRELEKMWPLARAIISSWARALPVETIEAIKRHQQYRLGRRQDAANNAATMEEDIGSPVQAGAPSFVNYSTTTTATTTTATTNTTTTTAQTNEEPVRGRFVHRIRKLLDNPTDPSIPNVTSADLDAVAEELCRDVVEPEDRKHLQMQLEKPGMVQLRRDLATRTLTGKEFLKLPRSALMTEEEKRKEEARITKMIEDQEKVKLANVAITSLFKCPNCGNNRCSFFEQQIRSADEPTTKFVTCLECKNAWTTE</sequence>
<organism evidence="10 11">
    <name type="scientific">Trypanosoma theileri</name>
    <dbReference type="NCBI Taxonomy" id="67003"/>
    <lineage>
        <taxon>Eukaryota</taxon>
        <taxon>Discoba</taxon>
        <taxon>Euglenozoa</taxon>
        <taxon>Kinetoplastea</taxon>
        <taxon>Metakinetoplastina</taxon>
        <taxon>Trypanosomatida</taxon>
        <taxon>Trypanosomatidae</taxon>
        <taxon>Trypanosoma</taxon>
    </lineage>
</organism>
<feature type="region of interest" description="Disordered" evidence="6">
    <location>
        <begin position="102"/>
        <end position="163"/>
    </location>
</feature>
<dbReference type="RefSeq" id="XP_028881299.1">
    <property type="nucleotide sequence ID" value="XM_029027444.1"/>
</dbReference>
<comment type="caution">
    <text evidence="10">The sequence shown here is derived from an EMBL/GenBank/DDBJ whole genome shotgun (WGS) entry which is preliminary data.</text>
</comment>
<feature type="compositionally biased region" description="Basic and acidic residues" evidence="6">
    <location>
        <begin position="151"/>
        <end position="162"/>
    </location>
</feature>
<proteinExistence type="predicted"/>
<reference evidence="10 11" key="1">
    <citation type="submission" date="2017-03" db="EMBL/GenBank/DDBJ databases">
        <title>An alternative strategy for trypanosome survival in the mammalian bloodstream revealed through genome and transcriptome analysis of the ubiquitous bovine parasite Trypanosoma (Megatrypanum) theileri.</title>
        <authorList>
            <person name="Kelly S."/>
            <person name="Ivens A."/>
            <person name="Mott A."/>
            <person name="O'Neill E."/>
            <person name="Emms D."/>
            <person name="Macleod O."/>
            <person name="Voorheis P."/>
            <person name="Matthews J."/>
            <person name="Matthews K."/>
            <person name="Carrington M."/>
        </authorList>
    </citation>
    <scope>NUCLEOTIDE SEQUENCE [LARGE SCALE GENOMIC DNA]</scope>
    <source>
        <strain evidence="10">Edinburgh</strain>
    </source>
</reference>
<dbReference type="InterPro" id="IPR000313">
    <property type="entry name" value="PWWP_dom"/>
</dbReference>
<keyword evidence="10" id="KW-0648">Protein biosynthesis</keyword>
<keyword evidence="1" id="KW-0479">Metal-binding</keyword>
<dbReference type="Gene3D" id="1.20.930.10">
    <property type="entry name" value="Conserved domain common to transcription factors TFIIS, elongin A, CRSP70"/>
    <property type="match status" value="1"/>
</dbReference>
<evidence type="ECO:0000259" key="9">
    <source>
        <dbReference type="PROSITE" id="PS51319"/>
    </source>
</evidence>
<dbReference type="SUPFAM" id="SSF47676">
    <property type="entry name" value="Conserved domain common to transcription factors TFIIS, elongin A, CRSP70"/>
    <property type="match status" value="1"/>
</dbReference>
<dbReference type="PROSITE" id="PS50812">
    <property type="entry name" value="PWWP"/>
    <property type="match status" value="1"/>
</dbReference>
<dbReference type="EMBL" id="NBCO01000023">
    <property type="protein sequence ID" value="ORC87233.1"/>
    <property type="molecule type" value="Genomic_DNA"/>
</dbReference>
<dbReference type="Pfam" id="PF00855">
    <property type="entry name" value="PWWP"/>
    <property type="match status" value="1"/>
</dbReference>
<dbReference type="GO" id="GO:0005666">
    <property type="term" value="C:RNA polymerase III complex"/>
    <property type="evidence" value="ECO:0007669"/>
    <property type="project" value="TreeGrafter"/>
</dbReference>
<dbReference type="Proteomes" id="UP000192257">
    <property type="component" value="Unassembled WGS sequence"/>
</dbReference>
<dbReference type="PROSITE" id="PS51319">
    <property type="entry name" value="TFIIS_N"/>
    <property type="match status" value="1"/>
</dbReference>
<dbReference type="PROSITE" id="PS51133">
    <property type="entry name" value="ZF_TFIIS_2"/>
    <property type="match status" value="1"/>
</dbReference>
<evidence type="ECO:0000313" key="11">
    <source>
        <dbReference type="Proteomes" id="UP000192257"/>
    </source>
</evidence>
<keyword evidence="2 4" id="KW-0863">Zinc-finger</keyword>
<dbReference type="GO" id="GO:0003676">
    <property type="term" value="F:nucleic acid binding"/>
    <property type="evidence" value="ECO:0007669"/>
    <property type="project" value="InterPro"/>
</dbReference>
<keyword evidence="11" id="KW-1185">Reference proteome</keyword>
<dbReference type="PROSITE" id="PS00466">
    <property type="entry name" value="ZF_TFIIS_1"/>
    <property type="match status" value="1"/>
</dbReference>
<keyword evidence="10" id="KW-0251">Elongation factor</keyword>
<evidence type="ECO:0000256" key="6">
    <source>
        <dbReference type="SAM" id="MobiDB-lite"/>
    </source>
</evidence>